<dbReference type="AlphaFoldDB" id="A0A834WB84"/>
<evidence type="ECO:0000313" key="2">
    <source>
        <dbReference type="Proteomes" id="UP000634136"/>
    </source>
</evidence>
<proteinExistence type="predicted"/>
<organism evidence="1 2">
    <name type="scientific">Senna tora</name>
    <dbReference type="NCBI Taxonomy" id="362788"/>
    <lineage>
        <taxon>Eukaryota</taxon>
        <taxon>Viridiplantae</taxon>
        <taxon>Streptophyta</taxon>
        <taxon>Embryophyta</taxon>
        <taxon>Tracheophyta</taxon>
        <taxon>Spermatophyta</taxon>
        <taxon>Magnoliopsida</taxon>
        <taxon>eudicotyledons</taxon>
        <taxon>Gunneridae</taxon>
        <taxon>Pentapetalae</taxon>
        <taxon>rosids</taxon>
        <taxon>fabids</taxon>
        <taxon>Fabales</taxon>
        <taxon>Fabaceae</taxon>
        <taxon>Caesalpinioideae</taxon>
        <taxon>Cassia clade</taxon>
        <taxon>Senna</taxon>
    </lineage>
</organism>
<comment type="caution">
    <text evidence="1">The sequence shown here is derived from an EMBL/GenBank/DDBJ whole genome shotgun (WGS) entry which is preliminary data.</text>
</comment>
<dbReference type="Proteomes" id="UP000634136">
    <property type="component" value="Unassembled WGS sequence"/>
</dbReference>
<evidence type="ECO:0000313" key="1">
    <source>
        <dbReference type="EMBL" id="KAF7816007.1"/>
    </source>
</evidence>
<gene>
    <name evidence="1" type="ORF">G2W53_029976</name>
</gene>
<protein>
    <submittedName>
        <fullName evidence="1">Uncharacterized protein</fullName>
    </submittedName>
</protein>
<reference evidence="1" key="1">
    <citation type="submission" date="2020-09" db="EMBL/GenBank/DDBJ databases">
        <title>Genome-Enabled Discovery of Anthraquinone Biosynthesis in Senna tora.</title>
        <authorList>
            <person name="Kang S.-H."/>
            <person name="Pandey R.P."/>
            <person name="Lee C.-M."/>
            <person name="Sim J.-S."/>
            <person name="Jeong J.-T."/>
            <person name="Choi B.-S."/>
            <person name="Jung M."/>
            <person name="Ginzburg D."/>
            <person name="Zhao K."/>
            <person name="Won S.Y."/>
            <person name="Oh T.-J."/>
            <person name="Yu Y."/>
            <person name="Kim N.-H."/>
            <person name="Lee O.R."/>
            <person name="Lee T.-H."/>
            <person name="Bashyal P."/>
            <person name="Kim T.-S."/>
            <person name="Lee W.-H."/>
            <person name="Kawkins C."/>
            <person name="Kim C.-K."/>
            <person name="Kim J.S."/>
            <person name="Ahn B.O."/>
            <person name="Rhee S.Y."/>
            <person name="Sohng J.K."/>
        </authorList>
    </citation>
    <scope>NUCLEOTIDE SEQUENCE</scope>
    <source>
        <tissue evidence="1">Leaf</tissue>
    </source>
</reference>
<keyword evidence="2" id="KW-1185">Reference proteome</keyword>
<accession>A0A834WB84</accession>
<sequence>MSTEPEHQTEVPMGNPSYRLELKGSHLSRGVMVMIYEKFRIVSQGWIEIVQKGLRYLTFNSVMKNSRFLTFGLPSIHSLQTQILLISPWECLNHNSIFSPNL</sequence>
<name>A0A834WB84_9FABA</name>
<dbReference type="EMBL" id="JAAIUW010000009">
    <property type="protein sequence ID" value="KAF7816007.1"/>
    <property type="molecule type" value="Genomic_DNA"/>
</dbReference>